<sequence>MFDSDSDGYLSKEDVQNVYAHLNIEDSARNMRTDGFGRASLMDFVCWANENKRVDELLEVVVQKRFCACSGEKRICDILLTAIFPIYSFCTLLQELPICCGDEYKIESFSSGTFVWDCIQIQQKLNSQWLDFRLSGFKQRILLSCFAEWNVVSSEWWRQWVYAMMSDSKVPPINNSSIIAAKQKNDWSNKAGPFDFFQ</sequence>
<proteinExistence type="predicted"/>
<keyword evidence="3" id="KW-1185">Reference proteome</keyword>
<evidence type="ECO:0000313" key="4">
    <source>
        <dbReference type="WBParaSite" id="GPUH_0002285501-mRNA-1"/>
    </source>
</evidence>
<evidence type="ECO:0000259" key="1">
    <source>
        <dbReference type="PROSITE" id="PS50222"/>
    </source>
</evidence>
<dbReference type="WBParaSite" id="GPUH_0002285501-mRNA-1">
    <property type="protein sequence ID" value="GPUH_0002285501-mRNA-1"/>
    <property type="gene ID" value="GPUH_0002285501"/>
</dbReference>
<dbReference type="Proteomes" id="UP000271098">
    <property type="component" value="Unassembled WGS sequence"/>
</dbReference>
<dbReference type="GO" id="GO:0005509">
    <property type="term" value="F:calcium ion binding"/>
    <property type="evidence" value="ECO:0007669"/>
    <property type="project" value="InterPro"/>
</dbReference>
<reference evidence="4" key="1">
    <citation type="submission" date="2016-06" db="UniProtKB">
        <authorList>
            <consortium name="WormBaseParasite"/>
        </authorList>
    </citation>
    <scope>IDENTIFICATION</scope>
</reference>
<dbReference type="InterPro" id="IPR002048">
    <property type="entry name" value="EF_hand_dom"/>
</dbReference>
<evidence type="ECO:0000313" key="3">
    <source>
        <dbReference type="Proteomes" id="UP000271098"/>
    </source>
</evidence>
<dbReference type="OrthoDB" id="292964at2759"/>
<protein>
    <submittedName>
        <fullName evidence="4">EF-hand domain-containing protein</fullName>
    </submittedName>
</protein>
<dbReference type="PROSITE" id="PS00018">
    <property type="entry name" value="EF_HAND_1"/>
    <property type="match status" value="1"/>
</dbReference>
<evidence type="ECO:0000313" key="2">
    <source>
        <dbReference type="EMBL" id="VDN40607.1"/>
    </source>
</evidence>
<accession>A0A183EPD7</accession>
<feature type="domain" description="EF-hand" evidence="1">
    <location>
        <begin position="1"/>
        <end position="25"/>
    </location>
</feature>
<name>A0A183EPD7_9BILA</name>
<reference evidence="2 3" key="2">
    <citation type="submission" date="2018-11" db="EMBL/GenBank/DDBJ databases">
        <authorList>
            <consortium name="Pathogen Informatics"/>
        </authorList>
    </citation>
    <scope>NUCLEOTIDE SEQUENCE [LARGE SCALE GENOMIC DNA]</scope>
</reference>
<gene>
    <name evidence="2" type="ORF">GPUH_LOCUS22828</name>
</gene>
<organism evidence="4">
    <name type="scientific">Gongylonema pulchrum</name>
    <dbReference type="NCBI Taxonomy" id="637853"/>
    <lineage>
        <taxon>Eukaryota</taxon>
        <taxon>Metazoa</taxon>
        <taxon>Ecdysozoa</taxon>
        <taxon>Nematoda</taxon>
        <taxon>Chromadorea</taxon>
        <taxon>Rhabditida</taxon>
        <taxon>Spirurina</taxon>
        <taxon>Spiruromorpha</taxon>
        <taxon>Spiruroidea</taxon>
        <taxon>Gongylonematidae</taxon>
        <taxon>Gongylonema</taxon>
    </lineage>
</organism>
<dbReference type="AlphaFoldDB" id="A0A183EPD7"/>
<dbReference type="EMBL" id="UYRT01096074">
    <property type="protein sequence ID" value="VDN40607.1"/>
    <property type="molecule type" value="Genomic_DNA"/>
</dbReference>
<dbReference type="PROSITE" id="PS50222">
    <property type="entry name" value="EF_HAND_2"/>
    <property type="match status" value="1"/>
</dbReference>
<dbReference type="InterPro" id="IPR018247">
    <property type="entry name" value="EF_Hand_1_Ca_BS"/>
</dbReference>